<sequence>MPRCRSDSRLRQHPKYTIFDLTLYTGLLSVLYGVLLNYTEAIRTGYPRSTIQLPVFSSLSTPLLLYFDCEILPLLSTLATLSHLLGRVDSAISVNSHTHIHEDVFGSVSVPQLLPNPSPGVNQRPPQVEGLITPLFDEQGRLQCPYCFKVMGAGSTEAALRTHASSTKCKCVSLEIRGIKRITDHRQPAAKTTSANVSPLPIPLPPQVPQQTAWNIPCPGVLLGWDDLPFWKTYPFHLHDPESKERPAYSFVSMVPPQIRSTRCLGPVITAHGYLPCTHCRSLSVDVDVLLDRASYQHINSEDVLNMRENKLKLKNVNISDALVIAREHLTEYKDVVQFVGQNNVPALQRIFFNFVKRGWGIKTLRERLNLAVNKEYRAANFPQHEIDLQILIYELGGAGAVHALNHSYFALPSLNTIQPYRRQNNIVPCVDGVRITDVLQNIAALFGPYTDKPGAKSSLSVERPVQLHGYTLSFDEVASDPRLDYMAGTDTIGGLCLEHIDALTTVKVGKDISSVEAAAAAVRTGKVHIASEISVGAISRLSQTGYGAKPVFMAPSCKKGGWRDLLKNMEIVVEAWRRSEHGEAKHGPLLSVASDGAAGRRAAMFMMTMHSEISPGNPLYESVRNLPGLNLRVGKNNLTGDVDWKYEDKRLCTCFCSPQGIVVKNICVNRDLLLSWLERLPDHDWSEMTLHSLLDPSDAQDVPRAIKLLLCIVEVAKLDSEEQSALLGELLDAWLQPFINVQLSLSEQIESLIKFSHLLCAPYLQNGTSFLPNQLYGDLQITIKNAILMVPKTRLINGELKVFLSLLGDDVLESLFGRSRMIGGHSPNSSVAELQHRFNSAMNLDRIYERYPELERKPRRLAMFRMRHLRAKSCDLEACWSAAVPMAESIVQNFGVKMSVPFSQLFKRKATDLMRPFGGKYPAISAEVDRLMANLCSHQDPEIDESTTTGEQLTIDFEAMIASELAQLAAESEAGPHSVFTQINADGHLCHKKAVMRTLFDMTHDTHTSHDRLQRVRGFTTGGKSYLREDTVYGKKTSPATHFQLGNLFATLICHNGTHLGLAIAKCTVIKRGPLGSKSPSVSAIPRAELDLPSSPYTIAGQIYDLIPIPSTSGPLKWAWNGKLVSLSLLKKRKANGSGKEEISHLKNLQFSVPSCLIDPLQDKAEDFLTSELPVSSERDKTWVFMDADLLDSWYKLWNRLFASPSQFPTFTGISEGSFPYSVPPSAACRSIIYSAPIAGTVIEQSNLTRHTYRVCQQPVKGTDRQIHVGRHILKAICGVPDTSVKFPVSNAYPCGMCGGPTNNGACKVEIKSGKALSTCPSAYSFMVVPASKFHKGRPCTNVPVVCALNCGETHWKYNFKKHLEERHPSWEQIASPAFLALLEISHAEQTALDIPVAKYLELLPRPAAMYIYLLPYVCHYNYKDASHTTPSTRTTAISRKGNCVTCPSLHQQATRDHSYARSPDLAPLAYGTSDSSAGTVPDNESRQ</sequence>
<evidence type="ECO:0000313" key="4">
    <source>
        <dbReference type="Proteomes" id="UP001362999"/>
    </source>
</evidence>
<feature type="transmembrane region" description="Helical" evidence="2">
    <location>
        <begin position="21"/>
        <end position="39"/>
    </location>
</feature>
<evidence type="ECO:0000256" key="2">
    <source>
        <dbReference type="SAM" id="Phobius"/>
    </source>
</evidence>
<keyword evidence="2" id="KW-0812">Transmembrane</keyword>
<organism evidence="3 4">
    <name type="scientific">Favolaschia claudopus</name>
    <dbReference type="NCBI Taxonomy" id="2862362"/>
    <lineage>
        <taxon>Eukaryota</taxon>
        <taxon>Fungi</taxon>
        <taxon>Dikarya</taxon>
        <taxon>Basidiomycota</taxon>
        <taxon>Agaricomycotina</taxon>
        <taxon>Agaricomycetes</taxon>
        <taxon>Agaricomycetidae</taxon>
        <taxon>Agaricales</taxon>
        <taxon>Marasmiineae</taxon>
        <taxon>Mycenaceae</taxon>
        <taxon>Favolaschia</taxon>
    </lineage>
</organism>
<dbReference type="EMBL" id="JAWWNJ010000059">
    <property type="protein sequence ID" value="KAK7013441.1"/>
    <property type="molecule type" value="Genomic_DNA"/>
</dbReference>
<evidence type="ECO:0000256" key="1">
    <source>
        <dbReference type="SAM" id="MobiDB-lite"/>
    </source>
</evidence>
<evidence type="ECO:0000313" key="3">
    <source>
        <dbReference type="EMBL" id="KAK7013441.1"/>
    </source>
</evidence>
<keyword evidence="4" id="KW-1185">Reference proteome</keyword>
<proteinExistence type="predicted"/>
<name>A0AAW0AKJ7_9AGAR</name>
<protein>
    <recommendedName>
        <fullName evidence="5">C2H2-type domain-containing protein</fullName>
    </recommendedName>
</protein>
<evidence type="ECO:0008006" key="5">
    <source>
        <dbReference type="Google" id="ProtNLM"/>
    </source>
</evidence>
<keyword evidence="2" id="KW-1133">Transmembrane helix</keyword>
<comment type="caution">
    <text evidence="3">The sequence shown here is derived from an EMBL/GenBank/DDBJ whole genome shotgun (WGS) entry which is preliminary data.</text>
</comment>
<feature type="region of interest" description="Disordered" evidence="1">
    <location>
        <begin position="1456"/>
        <end position="1489"/>
    </location>
</feature>
<dbReference type="Proteomes" id="UP001362999">
    <property type="component" value="Unassembled WGS sequence"/>
</dbReference>
<reference evidence="3 4" key="1">
    <citation type="journal article" date="2024" name="J Genomics">
        <title>Draft genome sequencing and assembly of Favolaschia claudopus CIRM-BRFM 2984 isolated from oak limbs.</title>
        <authorList>
            <person name="Navarro D."/>
            <person name="Drula E."/>
            <person name="Chaduli D."/>
            <person name="Cazenave R."/>
            <person name="Ahrendt S."/>
            <person name="Wang J."/>
            <person name="Lipzen A."/>
            <person name="Daum C."/>
            <person name="Barry K."/>
            <person name="Grigoriev I.V."/>
            <person name="Favel A."/>
            <person name="Rosso M.N."/>
            <person name="Martin F."/>
        </authorList>
    </citation>
    <scope>NUCLEOTIDE SEQUENCE [LARGE SCALE GENOMIC DNA]</scope>
    <source>
        <strain evidence="3 4">CIRM-BRFM 2984</strain>
    </source>
</reference>
<gene>
    <name evidence="3" type="ORF">R3P38DRAFT_3575839</name>
</gene>
<accession>A0AAW0AKJ7</accession>
<keyword evidence="2" id="KW-0472">Membrane</keyword>